<keyword evidence="5" id="KW-0653">Protein transport</keyword>
<dbReference type="PANTHER" id="PTHR30081">
    <property type="entry name" value="PROTEIN-EXPORT MEMBRANE PROTEIN SEC"/>
    <property type="match status" value="1"/>
</dbReference>
<protein>
    <recommendedName>
        <fullName evidence="10">Protein export membrane protein SecD/SecF C-terminal domain-containing protein</fullName>
    </recommendedName>
</protein>
<evidence type="ECO:0000259" key="10">
    <source>
        <dbReference type="Pfam" id="PF02355"/>
    </source>
</evidence>
<evidence type="ECO:0000256" key="5">
    <source>
        <dbReference type="ARBA" id="ARBA00022927"/>
    </source>
</evidence>
<dbReference type="Pfam" id="PF02355">
    <property type="entry name" value="SecD_SecF_C"/>
    <property type="match status" value="1"/>
</dbReference>
<keyword evidence="3" id="KW-1003">Cell membrane</keyword>
<evidence type="ECO:0000256" key="1">
    <source>
        <dbReference type="ARBA" id="ARBA00004651"/>
    </source>
</evidence>
<accession>X1UJ45</accession>
<name>X1UJ45_9ZZZZ</name>
<evidence type="ECO:0000256" key="3">
    <source>
        <dbReference type="ARBA" id="ARBA00022475"/>
    </source>
</evidence>
<keyword evidence="8 9" id="KW-0472">Membrane</keyword>
<gene>
    <name evidence="11" type="ORF">S12H4_61023</name>
</gene>
<evidence type="ECO:0000256" key="8">
    <source>
        <dbReference type="ARBA" id="ARBA00023136"/>
    </source>
</evidence>
<keyword evidence="7" id="KW-0811">Translocation</keyword>
<dbReference type="PANTHER" id="PTHR30081:SF8">
    <property type="entry name" value="PROTEIN TRANSLOCASE SUBUNIT SECF"/>
    <property type="match status" value="1"/>
</dbReference>
<comment type="subcellular location">
    <subcellularLocation>
        <location evidence="1">Cell membrane</location>
        <topology evidence="1">Multi-pass membrane protein</topology>
    </subcellularLocation>
</comment>
<feature type="domain" description="Protein export membrane protein SecD/SecF C-terminal" evidence="10">
    <location>
        <begin position="1"/>
        <end position="97"/>
    </location>
</feature>
<keyword evidence="4 9" id="KW-0812">Transmembrane</keyword>
<feature type="transmembrane region" description="Helical" evidence="9">
    <location>
        <begin position="72"/>
        <end position="96"/>
    </location>
</feature>
<evidence type="ECO:0000256" key="6">
    <source>
        <dbReference type="ARBA" id="ARBA00022989"/>
    </source>
</evidence>
<dbReference type="InterPro" id="IPR022813">
    <property type="entry name" value="SecD/SecF_arch_bac"/>
</dbReference>
<evidence type="ECO:0000313" key="11">
    <source>
        <dbReference type="EMBL" id="GAJ17463.1"/>
    </source>
</evidence>
<keyword evidence="2" id="KW-0813">Transport</keyword>
<evidence type="ECO:0000256" key="4">
    <source>
        <dbReference type="ARBA" id="ARBA00022692"/>
    </source>
</evidence>
<evidence type="ECO:0000256" key="7">
    <source>
        <dbReference type="ARBA" id="ARBA00023010"/>
    </source>
</evidence>
<sequence>TIVGYSLNDTIVVSDRIRENLKLLRREAFNIIINRSLNQTLSRTIITSLTTLAVVIILYISGSEIIKDFSFALIIGVSIGTYSSIFVATPIVVAYNEWQERKKRKR</sequence>
<dbReference type="GO" id="GO:0005886">
    <property type="term" value="C:plasma membrane"/>
    <property type="evidence" value="ECO:0007669"/>
    <property type="project" value="UniProtKB-SubCell"/>
</dbReference>
<evidence type="ECO:0000256" key="2">
    <source>
        <dbReference type="ARBA" id="ARBA00022448"/>
    </source>
</evidence>
<evidence type="ECO:0000256" key="9">
    <source>
        <dbReference type="SAM" id="Phobius"/>
    </source>
</evidence>
<reference evidence="11" key="1">
    <citation type="journal article" date="2014" name="Front. Microbiol.">
        <title>High frequency of phylogenetically diverse reductive dehalogenase-homologous genes in deep subseafloor sedimentary metagenomes.</title>
        <authorList>
            <person name="Kawai M."/>
            <person name="Futagami T."/>
            <person name="Toyoda A."/>
            <person name="Takaki Y."/>
            <person name="Nishi S."/>
            <person name="Hori S."/>
            <person name="Arai W."/>
            <person name="Tsubouchi T."/>
            <person name="Morono Y."/>
            <person name="Uchiyama I."/>
            <person name="Ito T."/>
            <person name="Fujiyama A."/>
            <person name="Inagaki F."/>
            <person name="Takami H."/>
        </authorList>
    </citation>
    <scope>NUCLEOTIDE SEQUENCE</scope>
    <source>
        <strain evidence="11">Expedition CK06-06</strain>
    </source>
</reference>
<feature type="non-terminal residue" evidence="11">
    <location>
        <position position="1"/>
    </location>
</feature>
<dbReference type="AlphaFoldDB" id="X1UJ45"/>
<dbReference type="PRINTS" id="PR01755">
    <property type="entry name" value="SECFTRNLCASE"/>
</dbReference>
<dbReference type="InterPro" id="IPR022645">
    <property type="entry name" value="SecD/SecF_bac"/>
</dbReference>
<keyword evidence="6 9" id="KW-1133">Transmembrane helix</keyword>
<proteinExistence type="predicted"/>
<comment type="caution">
    <text evidence="11">The sequence shown here is derived from an EMBL/GenBank/DDBJ whole genome shotgun (WGS) entry which is preliminary data.</text>
</comment>
<dbReference type="EMBL" id="BARW01040360">
    <property type="protein sequence ID" value="GAJ17463.1"/>
    <property type="molecule type" value="Genomic_DNA"/>
</dbReference>
<feature type="transmembrane region" description="Helical" evidence="9">
    <location>
        <begin position="41"/>
        <end position="60"/>
    </location>
</feature>
<dbReference type="Gene3D" id="1.20.1640.10">
    <property type="entry name" value="Multidrug efflux transporter AcrB transmembrane domain"/>
    <property type="match status" value="1"/>
</dbReference>
<organism evidence="11">
    <name type="scientific">marine sediment metagenome</name>
    <dbReference type="NCBI Taxonomy" id="412755"/>
    <lineage>
        <taxon>unclassified sequences</taxon>
        <taxon>metagenomes</taxon>
        <taxon>ecological metagenomes</taxon>
    </lineage>
</organism>
<dbReference type="SUPFAM" id="SSF82866">
    <property type="entry name" value="Multidrug efflux transporter AcrB transmembrane domain"/>
    <property type="match status" value="1"/>
</dbReference>
<dbReference type="InterPro" id="IPR048634">
    <property type="entry name" value="SecD_SecF_C"/>
</dbReference>
<dbReference type="GO" id="GO:0015031">
    <property type="term" value="P:protein transport"/>
    <property type="evidence" value="ECO:0007669"/>
    <property type="project" value="UniProtKB-KW"/>
</dbReference>